<dbReference type="InterPro" id="IPR020541">
    <property type="entry name" value="Chorismate_synthase_CS"/>
</dbReference>
<dbReference type="Proteomes" id="UP000095255">
    <property type="component" value="Unassembled WGS sequence"/>
</dbReference>
<protein>
    <recommendedName>
        <fullName evidence="3 11">Chorismate synthase</fullName>
        <shortName evidence="11">CS</shortName>
        <ecNumber evidence="3 11">4.2.3.5</ecNumber>
    </recommendedName>
    <alternativeName>
        <fullName evidence="11">5-enolpyruvylshikimate-3-phosphate phospholyase</fullName>
    </alternativeName>
</protein>
<dbReference type="PANTHER" id="PTHR21085">
    <property type="entry name" value="CHORISMATE SYNTHASE"/>
    <property type="match status" value="1"/>
</dbReference>
<comment type="cofactor">
    <cofactor evidence="11 12">
        <name>FMNH2</name>
        <dbReference type="ChEBI" id="CHEBI:57618"/>
    </cofactor>
    <text evidence="11 12">Reduced FMN (FMNH(2)).</text>
</comment>
<feature type="binding site" evidence="11">
    <location>
        <position position="298"/>
    </location>
    <ligand>
        <name>FMN</name>
        <dbReference type="ChEBI" id="CHEBI:58210"/>
    </ligand>
</feature>
<evidence type="ECO:0000256" key="12">
    <source>
        <dbReference type="RuleBase" id="RU000605"/>
    </source>
</evidence>
<dbReference type="FunFam" id="3.60.150.10:FF:000002">
    <property type="entry name" value="Chorismate synthase"/>
    <property type="match status" value="1"/>
</dbReference>
<dbReference type="HAMAP" id="MF_00300">
    <property type="entry name" value="Chorismate_synth"/>
    <property type="match status" value="1"/>
</dbReference>
<name>A0A1E5L7N0_9FIRM</name>
<dbReference type="PROSITE" id="PS00789">
    <property type="entry name" value="CHORISMATE_SYNTHASE_3"/>
    <property type="match status" value="1"/>
</dbReference>
<feature type="binding site" evidence="11">
    <location>
        <begin position="128"/>
        <end position="130"/>
    </location>
    <ligand>
        <name>FMN</name>
        <dbReference type="ChEBI" id="CHEBI:58210"/>
    </ligand>
</feature>
<keyword evidence="10 11" id="KW-0456">Lyase</keyword>
<dbReference type="PANTHER" id="PTHR21085:SF0">
    <property type="entry name" value="CHORISMATE SYNTHASE"/>
    <property type="match status" value="1"/>
</dbReference>
<accession>A0A1E5L7N0</accession>
<evidence type="ECO:0000313" key="14">
    <source>
        <dbReference type="Proteomes" id="UP000095255"/>
    </source>
</evidence>
<comment type="catalytic activity">
    <reaction evidence="11 12">
        <text>5-O-(1-carboxyvinyl)-3-phosphoshikimate = chorismate + phosphate</text>
        <dbReference type="Rhea" id="RHEA:21020"/>
        <dbReference type="ChEBI" id="CHEBI:29748"/>
        <dbReference type="ChEBI" id="CHEBI:43474"/>
        <dbReference type="ChEBI" id="CHEBI:57701"/>
        <dbReference type="EC" id="4.2.3.5"/>
    </reaction>
</comment>
<evidence type="ECO:0000256" key="8">
    <source>
        <dbReference type="ARBA" id="ARBA00022857"/>
    </source>
</evidence>
<sequence length="390" mass="43392">MRYLSSGESHGPELTAIIDGFPANVKIDLETVNFHLSRRQKGHGRGGRMKIEKDQAQIVAGVRFSHTTGAPICIKVNNNDWVNWEKKMAHFGDDFNDVEVITKPRPGHADLTGAMKYQQRDIRNILERASARETTIRVAIGAFVRQLLEGFGVQIYSHVLQIGRTKVGQPVRPFEVTSSEDWKNRIEESPVRCYDQTIADQMMQEIDSVKQQGDSVGGIVEIVVTGLPIGLGSYVHWEHKLDSKLASAILSVQAIKGVEFGLGFDTAEHYGSEVHDPIYYQNQQGFYRDTNRAGGIEGGMTNGEPVIIRAVMKPIPTLYKPLQSVDINSKAVFEASIERSDSCAVPAAAVVLENVVAWELANAFIEKFSGNSIEEIKLQFDAYQKLIDQY</sequence>
<dbReference type="EMBL" id="MJAT01000012">
    <property type="protein sequence ID" value="OEH85973.1"/>
    <property type="molecule type" value="Genomic_DNA"/>
</dbReference>
<evidence type="ECO:0000256" key="11">
    <source>
        <dbReference type="HAMAP-Rule" id="MF_00300"/>
    </source>
</evidence>
<dbReference type="RefSeq" id="WP_069702057.1">
    <property type="nucleotide sequence ID" value="NZ_MJAT01000012.1"/>
</dbReference>
<keyword evidence="7 11" id="KW-0274">FAD</keyword>
<keyword evidence="8 11" id="KW-0521">NADP</keyword>
<dbReference type="GO" id="GO:0004107">
    <property type="term" value="F:chorismate synthase activity"/>
    <property type="evidence" value="ECO:0007669"/>
    <property type="project" value="UniProtKB-UniRule"/>
</dbReference>
<evidence type="ECO:0000256" key="2">
    <source>
        <dbReference type="ARBA" id="ARBA00008014"/>
    </source>
</evidence>
<comment type="caution">
    <text evidence="13">The sequence shown here is derived from an EMBL/GenBank/DDBJ whole genome shotgun (WGS) entry which is preliminary data.</text>
</comment>
<evidence type="ECO:0000256" key="4">
    <source>
        <dbReference type="ARBA" id="ARBA00022605"/>
    </source>
</evidence>
<dbReference type="PROSITE" id="PS00787">
    <property type="entry name" value="CHORISMATE_SYNTHASE_1"/>
    <property type="match status" value="1"/>
</dbReference>
<dbReference type="AlphaFoldDB" id="A0A1E5L7N0"/>
<evidence type="ECO:0000256" key="3">
    <source>
        <dbReference type="ARBA" id="ARBA00013036"/>
    </source>
</evidence>
<comment type="pathway">
    <text evidence="1 11 12">Metabolic intermediate biosynthesis; chorismate biosynthesis; chorismate from D-erythrose 4-phosphate and phosphoenolpyruvate: step 7/7.</text>
</comment>
<comment type="similarity">
    <text evidence="2 11 12">Belongs to the chorismate synthase family.</text>
</comment>
<dbReference type="UniPathway" id="UPA00053">
    <property type="reaction ID" value="UER00090"/>
</dbReference>
<comment type="subunit">
    <text evidence="11">Homotetramer.</text>
</comment>
<feature type="binding site" evidence="11">
    <location>
        <begin position="253"/>
        <end position="254"/>
    </location>
    <ligand>
        <name>FMN</name>
        <dbReference type="ChEBI" id="CHEBI:58210"/>
    </ligand>
</feature>
<dbReference type="NCBIfam" id="NF003793">
    <property type="entry name" value="PRK05382.1"/>
    <property type="match status" value="1"/>
</dbReference>
<dbReference type="OrthoDB" id="9771806at2"/>
<dbReference type="STRING" id="1390249.BHU72_03875"/>
<keyword evidence="9 11" id="KW-0057">Aromatic amino acid biosynthesis</keyword>
<feature type="binding site" evidence="11">
    <location>
        <position position="45"/>
    </location>
    <ligand>
        <name>NADP(+)</name>
        <dbReference type="ChEBI" id="CHEBI:58349"/>
    </ligand>
</feature>
<evidence type="ECO:0000256" key="10">
    <source>
        <dbReference type="ARBA" id="ARBA00023239"/>
    </source>
</evidence>
<keyword evidence="5 11" id="KW-0285">Flavoprotein</keyword>
<evidence type="ECO:0000256" key="7">
    <source>
        <dbReference type="ARBA" id="ARBA00022827"/>
    </source>
</evidence>
<dbReference type="GO" id="GO:0005829">
    <property type="term" value="C:cytosol"/>
    <property type="evidence" value="ECO:0007669"/>
    <property type="project" value="TreeGrafter"/>
</dbReference>
<keyword evidence="6 11" id="KW-0288">FMN</keyword>
<dbReference type="GO" id="GO:0010181">
    <property type="term" value="F:FMN binding"/>
    <property type="evidence" value="ECO:0007669"/>
    <property type="project" value="TreeGrafter"/>
</dbReference>
<keyword evidence="4 11" id="KW-0028">Amino-acid biosynthesis</keyword>
<dbReference type="InterPro" id="IPR035904">
    <property type="entry name" value="Chorismate_synth_AroC_sf"/>
</dbReference>
<feature type="binding site" evidence="11">
    <location>
        <begin position="313"/>
        <end position="317"/>
    </location>
    <ligand>
        <name>FMN</name>
        <dbReference type="ChEBI" id="CHEBI:58210"/>
    </ligand>
</feature>
<feature type="binding site" evidence="11">
    <location>
        <position position="39"/>
    </location>
    <ligand>
        <name>NADP(+)</name>
        <dbReference type="ChEBI" id="CHEBI:58349"/>
    </ligand>
</feature>
<evidence type="ECO:0000256" key="9">
    <source>
        <dbReference type="ARBA" id="ARBA00023141"/>
    </source>
</evidence>
<dbReference type="Gene3D" id="3.60.150.10">
    <property type="entry name" value="Chorismate synthase AroC"/>
    <property type="match status" value="1"/>
</dbReference>
<dbReference type="NCBIfam" id="TIGR00033">
    <property type="entry name" value="aroC"/>
    <property type="match status" value="1"/>
</dbReference>
<evidence type="ECO:0000256" key="1">
    <source>
        <dbReference type="ARBA" id="ARBA00005044"/>
    </source>
</evidence>
<dbReference type="GO" id="GO:0009073">
    <property type="term" value="P:aromatic amino acid family biosynthetic process"/>
    <property type="evidence" value="ECO:0007669"/>
    <property type="project" value="UniProtKB-KW"/>
</dbReference>
<evidence type="ECO:0000256" key="6">
    <source>
        <dbReference type="ARBA" id="ARBA00022643"/>
    </source>
</evidence>
<gene>
    <name evidence="11" type="primary">aroC</name>
    <name evidence="13" type="ORF">BHU72_03875</name>
</gene>
<reference evidence="13 14" key="1">
    <citation type="submission" date="2016-09" db="EMBL/GenBank/DDBJ databases">
        <title>Desulfuribacillus arsenicus sp. nov., an obligately anaerobic, dissimilatory arsenic- and antimonate-reducing bacterium isolated from anoxic sediments.</title>
        <authorList>
            <person name="Abin C.A."/>
            <person name="Hollibaugh J.T."/>
        </authorList>
    </citation>
    <scope>NUCLEOTIDE SEQUENCE [LARGE SCALE GENOMIC DNA]</scope>
    <source>
        <strain evidence="13 14">MLFW-2</strain>
    </source>
</reference>
<evidence type="ECO:0000313" key="13">
    <source>
        <dbReference type="EMBL" id="OEH85973.1"/>
    </source>
</evidence>
<dbReference type="PROSITE" id="PS00788">
    <property type="entry name" value="CHORISMATE_SYNTHASE_2"/>
    <property type="match status" value="1"/>
</dbReference>
<dbReference type="GO" id="GO:0009423">
    <property type="term" value="P:chorismate biosynthetic process"/>
    <property type="evidence" value="ECO:0007669"/>
    <property type="project" value="UniProtKB-UniRule"/>
</dbReference>
<dbReference type="SUPFAM" id="SSF103263">
    <property type="entry name" value="Chorismate synthase, AroC"/>
    <property type="match status" value="1"/>
</dbReference>
<evidence type="ECO:0000256" key="5">
    <source>
        <dbReference type="ARBA" id="ARBA00022630"/>
    </source>
</evidence>
<dbReference type="EC" id="4.2.3.5" evidence="3 11"/>
<dbReference type="PIRSF" id="PIRSF001456">
    <property type="entry name" value="Chorismate_synth"/>
    <property type="match status" value="1"/>
</dbReference>
<proteinExistence type="inferred from homology"/>
<dbReference type="Pfam" id="PF01264">
    <property type="entry name" value="Chorismate_synt"/>
    <property type="match status" value="1"/>
</dbReference>
<dbReference type="GO" id="GO:0008652">
    <property type="term" value="P:amino acid biosynthetic process"/>
    <property type="evidence" value="ECO:0007669"/>
    <property type="project" value="UniProtKB-KW"/>
</dbReference>
<comment type="function">
    <text evidence="11">Catalyzes the anti-1,4-elimination of the C-3 phosphate and the C-6 proR hydrogen from 5-enolpyruvylshikimate-3-phosphate (EPSP) to yield chorismate, which is the branch point compound that serves as the starting substrate for the three terminal pathways of aromatic amino acid biosynthesis. This reaction introduces a second double bond into the aromatic ring system.</text>
</comment>
<organism evidence="13 14">
    <name type="scientific">Desulfuribacillus stibiiarsenatis</name>
    <dbReference type="NCBI Taxonomy" id="1390249"/>
    <lineage>
        <taxon>Bacteria</taxon>
        <taxon>Bacillati</taxon>
        <taxon>Bacillota</taxon>
        <taxon>Desulfuribacillia</taxon>
        <taxon>Desulfuribacillales</taxon>
        <taxon>Desulfuribacillaceae</taxon>
        <taxon>Desulfuribacillus</taxon>
    </lineage>
</organism>
<dbReference type="InterPro" id="IPR000453">
    <property type="entry name" value="Chorismate_synth"/>
</dbReference>
<keyword evidence="14" id="KW-1185">Reference proteome</keyword>
<feature type="binding site" evidence="11">
    <location>
        <position position="339"/>
    </location>
    <ligand>
        <name>FMN</name>
        <dbReference type="ChEBI" id="CHEBI:58210"/>
    </ligand>
</feature>
<dbReference type="CDD" id="cd07304">
    <property type="entry name" value="Chorismate_synthase"/>
    <property type="match status" value="1"/>
</dbReference>